<evidence type="ECO:0000256" key="2">
    <source>
        <dbReference type="SAM" id="Phobius"/>
    </source>
</evidence>
<feature type="region of interest" description="Disordered" evidence="1">
    <location>
        <begin position="77"/>
        <end position="108"/>
    </location>
</feature>
<feature type="transmembrane region" description="Helical" evidence="2">
    <location>
        <begin position="12"/>
        <end position="45"/>
    </location>
</feature>
<proteinExistence type="predicted"/>
<dbReference type="AlphaFoldDB" id="X1M0W1"/>
<reference evidence="3" key="1">
    <citation type="journal article" date="2014" name="Front. Microbiol.">
        <title>High frequency of phylogenetically diverse reductive dehalogenase-homologous genes in deep subseafloor sedimentary metagenomes.</title>
        <authorList>
            <person name="Kawai M."/>
            <person name="Futagami T."/>
            <person name="Toyoda A."/>
            <person name="Takaki Y."/>
            <person name="Nishi S."/>
            <person name="Hori S."/>
            <person name="Arai W."/>
            <person name="Tsubouchi T."/>
            <person name="Morono Y."/>
            <person name="Uchiyama I."/>
            <person name="Ito T."/>
            <person name="Fujiyama A."/>
            <person name="Inagaki F."/>
            <person name="Takami H."/>
        </authorList>
    </citation>
    <scope>NUCLEOTIDE SEQUENCE</scope>
    <source>
        <strain evidence="3">Expedition CK06-06</strain>
    </source>
</reference>
<keyword evidence="2" id="KW-0812">Transmembrane</keyword>
<protein>
    <submittedName>
        <fullName evidence="3">Uncharacterized protein</fullName>
    </submittedName>
</protein>
<sequence length="108" mass="12097">MIKVTKFYPKDLIAIIVLLACFLLKAIGINTYIDIVIAMVVGFYFARRMNGEGVPGKDINEKVNKLERDRTIRAKFDPVPKENQLTSDTPKGPLTTGDFKPTQGRIQA</sequence>
<comment type="caution">
    <text evidence="3">The sequence shown here is derived from an EMBL/GenBank/DDBJ whole genome shotgun (WGS) entry which is preliminary data.</text>
</comment>
<dbReference type="EMBL" id="BARV01013112">
    <property type="protein sequence ID" value="GAI11716.1"/>
    <property type="molecule type" value="Genomic_DNA"/>
</dbReference>
<keyword evidence="2" id="KW-1133">Transmembrane helix</keyword>
<evidence type="ECO:0000313" key="3">
    <source>
        <dbReference type="EMBL" id="GAI11716.1"/>
    </source>
</evidence>
<evidence type="ECO:0000256" key="1">
    <source>
        <dbReference type="SAM" id="MobiDB-lite"/>
    </source>
</evidence>
<name>X1M0W1_9ZZZZ</name>
<feature type="non-terminal residue" evidence="3">
    <location>
        <position position="108"/>
    </location>
</feature>
<accession>X1M0W1</accession>
<gene>
    <name evidence="3" type="ORF">S06H3_23895</name>
</gene>
<keyword evidence="2" id="KW-0472">Membrane</keyword>
<organism evidence="3">
    <name type="scientific">marine sediment metagenome</name>
    <dbReference type="NCBI Taxonomy" id="412755"/>
    <lineage>
        <taxon>unclassified sequences</taxon>
        <taxon>metagenomes</taxon>
        <taxon>ecological metagenomes</taxon>
    </lineage>
</organism>